<name>A0A3S9ICG3_9ACTN</name>
<feature type="region of interest" description="Disordered" evidence="1">
    <location>
        <begin position="81"/>
        <end position="100"/>
    </location>
</feature>
<dbReference type="PANTHER" id="PTHR39162">
    <property type="entry name" value="GLL3345 PROTEIN"/>
    <property type="match status" value="1"/>
</dbReference>
<dbReference type="Proteomes" id="UP000280197">
    <property type="component" value="Chromosome"/>
</dbReference>
<accession>A0A3S9ICG3</accession>
<proteinExistence type="predicted"/>
<gene>
    <name evidence="2" type="ORF">EJC51_41785</name>
</gene>
<feature type="region of interest" description="Disordered" evidence="1">
    <location>
        <begin position="1"/>
        <end position="31"/>
    </location>
</feature>
<feature type="compositionally biased region" description="Polar residues" evidence="1">
    <location>
        <begin position="1"/>
        <end position="28"/>
    </location>
</feature>
<evidence type="ECO:0000313" key="2">
    <source>
        <dbReference type="EMBL" id="AZP22057.1"/>
    </source>
</evidence>
<protein>
    <submittedName>
        <fullName evidence="2">Sporulation protein</fullName>
    </submittedName>
</protein>
<evidence type="ECO:0000313" key="3">
    <source>
        <dbReference type="Proteomes" id="UP000280197"/>
    </source>
</evidence>
<dbReference type="AlphaFoldDB" id="A0A3S9ICG3"/>
<dbReference type="KEGG" id="saqu:EJC51_41785"/>
<keyword evidence="3" id="KW-1185">Reference proteome</keyword>
<dbReference type="RefSeq" id="WP_126275864.1">
    <property type="nucleotide sequence ID" value="NZ_CP034463.1"/>
</dbReference>
<evidence type="ECO:0000256" key="1">
    <source>
        <dbReference type="SAM" id="MobiDB-lite"/>
    </source>
</evidence>
<dbReference type="Pfam" id="PF09579">
    <property type="entry name" value="Spore_YtfJ"/>
    <property type="match status" value="1"/>
</dbReference>
<dbReference type="PANTHER" id="PTHR39162:SF1">
    <property type="entry name" value="SPORULATION PROTEIN YTFJ"/>
    <property type="match status" value="1"/>
</dbReference>
<dbReference type="EMBL" id="CP034463">
    <property type="protein sequence ID" value="AZP22057.1"/>
    <property type="molecule type" value="Genomic_DNA"/>
</dbReference>
<dbReference type="InterPro" id="IPR014229">
    <property type="entry name" value="Spore_YtfJ"/>
</dbReference>
<reference evidence="2 3" key="1">
    <citation type="submission" date="2018-12" db="EMBL/GenBank/DDBJ databases">
        <authorList>
            <person name="Li K."/>
        </authorList>
    </citation>
    <scope>NUCLEOTIDE SEQUENCE [LARGE SCALE GENOMIC DNA]</scope>
    <source>
        <strain evidence="3">CR22</strain>
    </source>
</reference>
<sequence>MTAAQETSASTPSTEPDASQETPVQVPSTELGAVHASTTLLERLAEKLGGKATVSAVYGAPITGDGVTVVPVARVSFGFGGGTGHGSGTARSGEGGGGGGGVDARPLGYIEIKDGTAVYKPIRDPWVDIALPFAGMLVGIVGSKSVRALVRRRNRRP</sequence>
<organism evidence="2 3">
    <name type="scientific">Streptomyces aquilus</name>
    <dbReference type="NCBI Taxonomy" id="2548456"/>
    <lineage>
        <taxon>Bacteria</taxon>
        <taxon>Bacillati</taxon>
        <taxon>Actinomycetota</taxon>
        <taxon>Actinomycetes</taxon>
        <taxon>Kitasatosporales</taxon>
        <taxon>Streptomycetaceae</taxon>
        <taxon>Streptomyces</taxon>
    </lineage>
</organism>